<name>A0A268EW62_9BACL</name>
<keyword evidence="7" id="KW-1185">Reference proteome</keyword>
<comment type="caution">
    <text evidence="5">The sequence shown here is derived from an EMBL/GenBank/DDBJ whole genome shotgun (WGS) entry which is preliminary data.</text>
</comment>
<evidence type="ECO:0000313" key="6">
    <source>
        <dbReference type="Proteomes" id="UP000215596"/>
    </source>
</evidence>
<dbReference type="InterPro" id="IPR023772">
    <property type="entry name" value="DNA-bd_HTH_TetR-type_CS"/>
</dbReference>
<dbReference type="RefSeq" id="WP_095265023.1">
    <property type="nucleotide sequence ID" value="NZ_NPBY01000030.1"/>
</dbReference>
<reference evidence="4 7" key="2">
    <citation type="submission" date="2019-11" db="EMBL/GenBank/DDBJ databases">
        <title>Draft genome sequences of five Paenibacillus species of dairy origin.</title>
        <authorList>
            <person name="Olajide A.M."/>
            <person name="Chen S."/>
            <person name="Lapointe G."/>
        </authorList>
    </citation>
    <scope>NUCLEOTIDE SEQUENCE [LARGE SCALE GENOMIC DNA]</scope>
    <source>
        <strain evidence="4 7">3CS1</strain>
    </source>
</reference>
<evidence type="ECO:0000313" key="5">
    <source>
        <dbReference type="EMBL" id="PAD77324.1"/>
    </source>
</evidence>
<dbReference type="InterPro" id="IPR050109">
    <property type="entry name" value="HTH-type_TetR-like_transc_reg"/>
</dbReference>
<dbReference type="EMBL" id="NPBY01000030">
    <property type="protein sequence ID" value="PAD77324.1"/>
    <property type="molecule type" value="Genomic_DNA"/>
</dbReference>
<evidence type="ECO:0000313" key="4">
    <source>
        <dbReference type="EMBL" id="MUG68451.1"/>
    </source>
</evidence>
<organism evidence="5 6">
    <name type="scientific">Paenibacillus campinasensis</name>
    <dbReference type="NCBI Taxonomy" id="66347"/>
    <lineage>
        <taxon>Bacteria</taxon>
        <taxon>Bacillati</taxon>
        <taxon>Bacillota</taxon>
        <taxon>Bacilli</taxon>
        <taxon>Bacillales</taxon>
        <taxon>Paenibacillaceae</taxon>
        <taxon>Paenibacillus</taxon>
    </lineage>
</organism>
<dbReference type="PANTHER" id="PTHR30328:SF54">
    <property type="entry name" value="HTH-TYPE TRANSCRIPTIONAL REPRESSOR SCO4008"/>
    <property type="match status" value="1"/>
</dbReference>
<protein>
    <submittedName>
        <fullName evidence="4">TetR family transcriptional regulator</fullName>
    </submittedName>
</protein>
<dbReference type="SUPFAM" id="SSF48498">
    <property type="entry name" value="Tetracyclin repressor-like, C-terminal domain"/>
    <property type="match status" value="1"/>
</dbReference>
<dbReference type="PROSITE" id="PS01081">
    <property type="entry name" value="HTH_TETR_1"/>
    <property type="match status" value="1"/>
</dbReference>
<keyword evidence="1 2" id="KW-0238">DNA-binding</keyword>
<dbReference type="AlphaFoldDB" id="A0A268EW62"/>
<dbReference type="InterPro" id="IPR009057">
    <property type="entry name" value="Homeodomain-like_sf"/>
</dbReference>
<dbReference type="PRINTS" id="PR00455">
    <property type="entry name" value="HTHTETR"/>
</dbReference>
<dbReference type="GO" id="GO:0003677">
    <property type="term" value="F:DNA binding"/>
    <property type="evidence" value="ECO:0007669"/>
    <property type="project" value="UniProtKB-UniRule"/>
</dbReference>
<reference evidence="5 6" key="1">
    <citation type="submission" date="2017-07" db="EMBL/GenBank/DDBJ databases">
        <title>Isolation and whole genome analysis of endospore-forming bacteria from heroin.</title>
        <authorList>
            <person name="Kalinowski J."/>
            <person name="Ahrens B."/>
            <person name="Al-Dilaimi A."/>
            <person name="Winkler A."/>
            <person name="Wibberg D."/>
            <person name="Schleenbecker U."/>
            <person name="Ruckert C."/>
            <person name="Wolfel R."/>
            <person name="Grass G."/>
        </authorList>
    </citation>
    <scope>NUCLEOTIDE SEQUENCE [LARGE SCALE GENOMIC DNA]</scope>
    <source>
        <strain evidence="5 6">7537-G1</strain>
    </source>
</reference>
<dbReference type="Proteomes" id="UP000435177">
    <property type="component" value="Unassembled WGS sequence"/>
</dbReference>
<feature type="DNA-binding region" description="H-T-H motif" evidence="2">
    <location>
        <begin position="27"/>
        <end position="46"/>
    </location>
</feature>
<feature type="domain" description="HTH tetR-type" evidence="3">
    <location>
        <begin position="4"/>
        <end position="64"/>
    </location>
</feature>
<evidence type="ECO:0000259" key="3">
    <source>
        <dbReference type="PROSITE" id="PS50977"/>
    </source>
</evidence>
<accession>A0A268EW62</accession>
<dbReference type="Proteomes" id="UP000215596">
    <property type="component" value="Unassembled WGS sequence"/>
</dbReference>
<proteinExistence type="predicted"/>
<dbReference type="Pfam" id="PF00440">
    <property type="entry name" value="TetR_N"/>
    <property type="match status" value="1"/>
</dbReference>
<dbReference type="OrthoDB" id="9789566at2"/>
<dbReference type="PANTHER" id="PTHR30328">
    <property type="entry name" value="TRANSCRIPTIONAL REPRESSOR"/>
    <property type="match status" value="1"/>
</dbReference>
<dbReference type="SUPFAM" id="SSF46689">
    <property type="entry name" value="Homeodomain-like"/>
    <property type="match status" value="1"/>
</dbReference>
<gene>
    <name evidence="5" type="ORF">CHH67_09975</name>
    <name evidence="4" type="ORF">GNP94_20975</name>
</gene>
<dbReference type="InterPro" id="IPR001647">
    <property type="entry name" value="HTH_TetR"/>
</dbReference>
<sequence length="208" mass="23728">MTEPDIRTRILLAAKTLFAKHGFDGTTVRQVCEEAGANVALVSYHFGGKENLFSALFDEFFPNVDDALEQYRDILAQPETGLALFIEQVMLFKLNDPDMGNILEQEILMHSPRLQAIQDRTFPIWSKLRDLMLDGRSQGKFHFQSIDTTLLLVLGSLLFHKRNYYFRPLLLEEPQPPEAAIAATVEYVYGALGAAHLVPERYRQRDAR</sequence>
<evidence type="ECO:0000313" key="7">
    <source>
        <dbReference type="Proteomes" id="UP000435177"/>
    </source>
</evidence>
<dbReference type="EMBL" id="WOAA01000027">
    <property type="protein sequence ID" value="MUG68451.1"/>
    <property type="molecule type" value="Genomic_DNA"/>
</dbReference>
<dbReference type="PROSITE" id="PS50977">
    <property type="entry name" value="HTH_TETR_2"/>
    <property type="match status" value="1"/>
</dbReference>
<dbReference type="GO" id="GO:0006355">
    <property type="term" value="P:regulation of DNA-templated transcription"/>
    <property type="evidence" value="ECO:0007669"/>
    <property type="project" value="UniProtKB-ARBA"/>
</dbReference>
<dbReference type="Gene3D" id="1.10.10.60">
    <property type="entry name" value="Homeodomain-like"/>
    <property type="match status" value="1"/>
</dbReference>
<evidence type="ECO:0000256" key="2">
    <source>
        <dbReference type="PROSITE-ProRule" id="PRU00335"/>
    </source>
</evidence>
<evidence type="ECO:0000256" key="1">
    <source>
        <dbReference type="ARBA" id="ARBA00023125"/>
    </source>
</evidence>
<dbReference type="InterPro" id="IPR036271">
    <property type="entry name" value="Tet_transcr_reg_TetR-rel_C_sf"/>
</dbReference>
<dbReference type="Gene3D" id="1.10.357.10">
    <property type="entry name" value="Tetracycline Repressor, domain 2"/>
    <property type="match status" value="1"/>
</dbReference>